<dbReference type="RefSeq" id="WP_345865277.1">
    <property type="nucleotide sequence ID" value="NZ_JBDIMF010000005.1"/>
</dbReference>
<proteinExistence type="predicted"/>
<dbReference type="Pfam" id="PF00440">
    <property type="entry name" value="TetR_N"/>
    <property type="match status" value="1"/>
</dbReference>
<organism evidence="6 7">
    <name type="scientific">Sphingomonas qilianensis</name>
    <dbReference type="NCBI Taxonomy" id="1736690"/>
    <lineage>
        <taxon>Bacteria</taxon>
        <taxon>Pseudomonadati</taxon>
        <taxon>Pseudomonadota</taxon>
        <taxon>Alphaproteobacteria</taxon>
        <taxon>Sphingomonadales</taxon>
        <taxon>Sphingomonadaceae</taxon>
        <taxon>Sphingomonas</taxon>
    </lineage>
</organism>
<name>A0ABU9XUF4_9SPHN</name>
<dbReference type="PANTHER" id="PTHR47506">
    <property type="entry name" value="TRANSCRIPTIONAL REGULATORY PROTEIN"/>
    <property type="match status" value="1"/>
</dbReference>
<dbReference type="PROSITE" id="PS50977">
    <property type="entry name" value="HTH_TETR_2"/>
    <property type="match status" value="1"/>
</dbReference>
<sequence>MKALAPSAMSAERPRTGRPLSFDRAAALDAAMHLFWRHGYEATSITELTRAMRITPPSLYAAFGDKRRLFHEAVDRYMGGGDAVPALIAAAPSARQATRDLLTAAAIGDTGEDTPPGCLLASSIVSSSAAAADVRETVAAIRREIEALLRARIERDVAAGRLPPGTDAEMLAAHAMAVVQGMSTLAKDGAGRGKLLRIVEGAMAGWPGEPSEVA</sequence>
<accession>A0ABU9XUF4</accession>
<protein>
    <submittedName>
        <fullName evidence="6">TetR/AcrR family transcriptional regulator</fullName>
    </submittedName>
</protein>
<dbReference type="InterPro" id="IPR001647">
    <property type="entry name" value="HTH_TetR"/>
</dbReference>
<dbReference type="Pfam" id="PF16925">
    <property type="entry name" value="TetR_C_13"/>
    <property type="match status" value="1"/>
</dbReference>
<reference evidence="6 7" key="1">
    <citation type="submission" date="2024-05" db="EMBL/GenBank/DDBJ databases">
        <authorList>
            <person name="Liu Q."/>
            <person name="Xin Y.-H."/>
        </authorList>
    </citation>
    <scope>NUCLEOTIDE SEQUENCE [LARGE SCALE GENOMIC DNA]</scope>
    <source>
        <strain evidence="6 7">CGMCC 1.15349</strain>
    </source>
</reference>
<dbReference type="SUPFAM" id="SSF48498">
    <property type="entry name" value="Tetracyclin repressor-like, C-terminal domain"/>
    <property type="match status" value="1"/>
</dbReference>
<dbReference type="InterPro" id="IPR011075">
    <property type="entry name" value="TetR_C"/>
</dbReference>
<dbReference type="Proteomes" id="UP001404104">
    <property type="component" value="Unassembled WGS sequence"/>
</dbReference>
<evidence type="ECO:0000256" key="4">
    <source>
        <dbReference type="PROSITE-ProRule" id="PRU00335"/>
    </source>
</evidence>
<keyword evidence="1" id="KW-0805">Transcription regulation</keyword>
<keyword evidence="3" id="KW-0804">Transcription</keyword>
<dbReference type="InterPro" id="IPR023772">
    <property type="entry name" value="DNA-bd_HTH_TetR-type_CS"/>
</dbReference>
<dbReference type="InterPro" id="IPR009057">
    <property type="entry name" value="Homeodomain-like_sf"/>
</dbReference>
<dbReference type="Gene3D" id="1.10.10.60">
    <property type="entry name" value="Homeodomain-like"/>
    <property type="match status" value="1"/>
</dbReference>
<dbReference type="PROSITE" id="PS01081">
    <property type="entry name" value="HTH_TETR_1"/>
    <property type="match status" value="1"/>
</dbReference>
<gene>
    <name evidence="6" type="ORF">ABC969_12175</name>
</gene>
<evidence type="ECO:0000259" key="5">
    <source>
        <dbReference type="PROSITE" id="PS50977"/>
    </source>
</evidence>
<evidence type="ECO:0000256" key="2">
    <source>
        <dbReference type="ARBA" id="ARBA00023125"/>
    </source>
</evidence>
<evidence type="ECO:0000256" key="1">
    <source>
        <dbReference type="ARBA" id="ARBA00023015"/>
    </source>
</evidence>
<dbReference type="SUPFAM" id="SSF46689">
    <property type="entry name" value="Homeodomain-like"/>
    <property type="match status" value="1"/>
</dbReference>
<comment type="caution">
    <text evidence="6">The sequence shown here is derived from an EMBL/GenBank/DDBJ whole genome shotgun (WGS) entry which is preliminary data.</text>
</comment>
<dbReference type="EMBL" id="JBDIMF010000005">
    <property type="protein sequence ID" value="MEN2787174.1"/>
    <property type="molecule type" value="Genomic_DNA"/>
</dbReference>
<evidence type="ECO:0000313" key="6">
    <source>
        <dbReference type="EMBL" id="MEN2787174.1"/>
    </source>
</evidence>
<keyword evidence="7" id="KW-1185">Reference proteome</keyword>
<evidence type="ECO:0000313" key="7">
    <source>
        <dbReference type="Proteomes" id="UP001404104"/>
    </source>
</evidence>
<keyword evidence="2 4" id="KW-0238">DNA-binding</keyword>
<evidence type="ECO:0000256" key="3">
    <source>
        <dbReference type="ARBA" id="ARBA00023163"/>
    </source>
</evidence>
<dbReference type="PANTHER" id="PTHR47506:SF1">
    <property type="entry name" value="HTH-TYPE TRANSCRIPTIONAL REGULATOR YJDC"/>
    <property type="match status" value="1"/>
</dbReference>
<dbReference type="Gene3D" id="1.10.357.10">
    <property type="entry name" value="Tetracycline Repressor, domain 2"/>
    <property type="match status" value="1"/>
</dbReference>
<feature type="domain" description="HTH tetR-type" evidence="5">
    <location>
        <begin position="21"/>
        <end position="81"/>
    </location>
</feature>
<feature type="DNA-binding region" description="H-T-H motif" evidence="4">
    <location>
        <begin position="44"/>
        <end position="63"/>
    </location>
</feature>
<dbReference type="InterPro" id="IPR036271">
    <property type="entry name" value="Tet_transcr_reg_TetR-rel_C_sf"/>
</dbReference>